<evidence type="ECO:0000256" key="1">
    <source>
        <dbReference type="ARBA" id="ARBA00023015"/>
    </source>
</evidence>
<organism evidence="5 6">
    <name type="scientific">Neorhizobium alkalisoli</name>
    <dbReference type="NCBI Taxonomy" id="528178"/>
    <lineage>
        <taxon>Bacteria</taxon>
        <taxon>Pseudomonadati</taxon>
        <taxon>Pseudomonadota</taxon>
        <taxon>Alphaproteobacteria</taxon>
        <taxon>Hyphomicrobiales</taxon>
        <taxon>Rhizobiaceae</taxon>
        <taxon>Rhizobium/Agrobacterium group</taxon>
        <taxon>Neorhizobium</taxon>
    </lineage>
</organism>
<dbReference type="OrthoDB" id="7427954at2"/>
<dbReference type="InterPro" id="IPR036388">
    <property type="entry name" value="WH-like_DNA-bd_sf"/>
</dbReference>
<evidence type="ECO:0000313" key="5">
    <source>
        <dbReference type="EMBL" id="TWF54544.1"/>
    </source>
</evidence>
<dbReference type="Gene3D" id="1.10.10.10">
    <property type="entry name" value="Winged helix-like DNA-binding domain superfamily/Winged helix DNA-binding domain"/>
    <property type="match status" value="1"/>
</dbReference>
<dbReference type="PANTHER" id="PTHR33164:SF64">
    <property type="entry name" value="TRANSCRIPTIONAL REGULATOR SLYA"/>
    <property type="match status" value="1"/>
</dbReference>
<protein>
    <submittedName>
        <fullName evidence="5">MarR family transcriptional regulator for hemolysin</fullName>
    </submittedName>
</protein>
<dbReference type="AlphaFoldDB" id="A0A561QVY9"/>
<evidence type="ECO:0000256" key="2">
    <source>
        <dbReference type="ARBA" id="ARBA00023125"/>
    </source>
</evidence>
<comment type="caution">
    <text evidence="5">The sequence shown here is derived from an EMBL/GenBank/DDBJ whole genome shotgun (WGS) entry which is preliminary data.</text>
</comment>
<keyword evidence="1" id="KW-0805">Transcription regulation</keyword>
<dbReference type="GO" id="GO:0003700">
    <property type="term" value="F:DNA-binding transcription factor activity"/>
    <property type="evidence" value="ECO:0007669"/>
    <property type="project" value="InterPro"/>
</dbReference>
<dbReference type="SUPFAM" id="SSF46785">
    <property type="entry name" value="Winged helix' DNA-binding domain"/>
    <property type="match status" value="1"/>
</dbReference>
<dbReference type="RefSeq" id="WP_145636900.1">
    <property type="nucleotide sequence ID" value="NZ_VIWP01000003.1"/>
</dbReference>
<dbReference type="EMBL" id="VIWP01000003">
    <property type="protein sequence ID" value="TWF54544.1"/>
    <property type="molecule type" value="Genomic_DNA"/>
</dbReference>
<gene>
    <name evidence="5" type="ORF">FHW37_103414</name>
</gene>
<keyword evidence="6" id="KW-1185">Reference proteome</keyword>
<keyword evidence="3" id="KW-0804">Transcription</keyword>
<name>A0A561QVY9_9HYPH</name>
<dbReference type="InterPro" id="IPR039422">
    <property type="entry name" value="MarR/SlyA-like"/>
</dbReference>
<dbReference type="InterPro" id="IPR000835">
    <property type="entry name" value="HTH_MarR-typ"/>
</dbReference>
<dbReference type="Pfam" id="PF12802">
    <property type="entry name" value="MarR_2"/>
    <property type="match status" value="1"/>
</dbReference>
<reference evidence="5 6" key="1">
    <citation type="submission" date="2019-06" db="EMBL/GenBank/DDBJ databases">
        <title>Sorghum-associated microbial communities from plants grown in Nebraska, USA.</title>
        <authorList>
            <person name="Schachtman D."/>
        </authorList>
    </citation>
    <scope>NUCLEOTIDE SEQUENCE [LARGE SCALE GENOMIC DNA]</scope>
    <source>
        <strain evidence="5 6">1225</strain>
    </source>
</reference>
<dbReference type="InterPro" id="IPR036390">
    <property type="entry name" value="WH_DNA-bd_sf"/>
</dbReference>
<accession>A0A561QVY9</accession>
<keyword evidence="2" id="KW-0238">DNA-binding</keyword>
<sequence length="151" mass="17044">MPNSPARENVGQLIAQIARQWRRRLDLRLRPFGLTEATWLPLLYLSRAKTTMRQKDLAAALTLDNSSVVRLLDALQAGGLIERRDEISDRRVKTIHLTEAAHDVIEQVEAASRAVRDELLQGIDDEALKTTFDVLTQIFERLAEPGSDTDD</sequence>
<dbReference type="SMART" id="SM00347">
    <property type="entry name" value="HTH_MARR"/>
    <property type="match status" value="1"/>
</dbReference>
<dbReference type="PROSITE" id="PS50995">
    <property type="entry name" value="HTH_MARR_2"/>
    <property type="match status" value="1"/>
</dbReference>
<evidence type="ECO:0000259" key="4">
    <source>
        <dbReference type="PROSITE" id="PS50995"/>
    </source>
</evidence>
<dbReference type="GO" id="GO:0006950">
    <property type="term" value="P:response to stress"/>
    <property type="evidence" value="ECO:0007669"/>
    <property type="project" value="TreeGrafter"/>
</dbReference>
<dbReference type="PRINTS" id="PR00598">
    <property type="entry name" value="HTHMARR"/>
</dbReference>
<evidence type="ECO:0000313" key="6">
    <source>
        <dbReference type="Proteomes" id="UP000320653"/>
    </source>
</evidence>
<dbReference type="Proteomes" id="UP000320653">
    <property type="component" value="Unassembled WGS sequence"/>
</dbReference>
<proteinExistence type="predicted"/>
<evidence type="ECO:0000256" key="3">
    <source>
        <dbReference type="ARBA" id="ARBA00023163"/>
    </source>
</evidence>
<dbReference type="GO" id="GO:0003677">
    <property type="term" value="F:DNA binding"/>
    <property type="evidence" value="ECO:0007669"/>
    <property type="project" value="UniProtKB-KW"/>
</dbReference>
<feature type="domain" description="HTH marR-type" evidence="4">
    <location>
        <begin position="7"/>
        <end position="144"/>
    </location>
</feature>
<dbReference type="PANTHER" id="PTHR33164">
    <property type="entry name" value="TRANSCRIPTIONAL REGULATOR, MARR FAMILY"/>
    <property type="match status" value="1"/>
</dbReference>